<feature type="region of interest" description="Disordered" evidence="3">
    <location>
        <begin position="81"/>
        <end position="123"/>
    </location>
</feature>
<feature type="domain" description="SOWAHA-C winged helix-turn-helix" evidence="4">
    <location>
        <begin position="4"/>
        <end position="85"/>
    </location>
</feature>
<reference evidence="5" key="2">
    <citation type="submission" date="2025-09" db="UniProtKB">
        <authorList>
            <consortium name="Ensembl"/>
        </authorList>
    </citation>
    <scope>IDENTIFICATION</scope>
</reference>
<keyword evidence="6" id="KW-1185">Reference proteome</keyword>
<dbReference type="PANTHER" id="PTHR14491">
    <property type="entry name" value="SOSONDOWAH, ISOFORM G"/>
    <property type="match status" value="1"/>
</dbReference>
<gene>
    <name evidence="5" type="primary">LOC107697795</name>
</gene>
<evidence type="ECO:0000256" key="2">
    <source>
        <dbReference type="ARBA" id="ARBA00023043"/>
    </source>
</evidence>
<evidence type="ECO:0000259" key="4">
    <source>
        <dbReference type="Pfam" id="PF25877"/>
    </source>
</evidence>
<organism evidence="5 6">
    <name type="scientific">Sinocyclocheilus anshuiensis</name>
    <dbReference type="NCBI Taxonomy" id="1608454"/>
    <lineage>
        <taxon>Eukaryota</taxon>
        <taxon>Metazoa</taxon>
        <taxon>Chordata</taxon>
        <taxon>Craniata</taxon>
        <taxon>Vertebrata</taxon>
        <taxon>Euteleostomi</taxon>
        <taxon>Actinopterygii</taxon>
        <taxon>Neopterygii</taxon>
        <taxon>Teleostei</taxon>
        <taxon>Ostariophysi</taxon>
        <taxon>Cypriniformes</taxon>
        <taxon>Cyprinidae</taxon>
        <taxon>Cyprininae</taxon>
        <taxon>Sinocyclocheilus</taxon>
    </lineage>
</organism>
<dbReference type="InterPro" id="IPR058889">
    <property type="entry name" value="WHD_SOWAHA-C"/>
</dbReference>
<evidence type="ECO:0000313" key="5">
    <source>
        <dbReference type="Ensembl" id="ENSSANP00000070676.1"/>
    </source>
</evidence>
<proteinExistence type="predicted"/>
<accession>A0A671QKN4</accession>
<dbReference type="AlphaFoldDB" id="A0A671QKN4"/>
<sequence length="324" mass="36245">MATECTQESVLDFLLENGGRVKNKDLVAHFKVFLSSENAKRAVLKERFKRFVDNIASVKQEHGEKVVCLKKKGINALHFEKNDNDTVHGNDVMQPNAPGLSNAQPTGEAELEAGAPAEDGSTPKCSRKNFIELMMSSSPQVGQVQMHIQECNACNNNNGNTHNPYKHITHIMYNAHNAYNIKSTLYIYNGKTHNAHNVDVRDYSGKKAAQYLRSSVTCDIKDIIGACANSDAENASGAGRWKLPKVLQSNLNPLRLLNHPEEMMADAQPRPRSLYRKSSISRIRLQRNRFKTQIVHSTSFRENEEGEESLKSPVKSRPLSNLFG</sequence>
<dbReference type="PANTHER" id="PTHR14491:SF4">
    <property type="entry name" value="ANKYRIN REPEAT DOMAIN-CONTAINING PROTEIN SOWAHC"/>
    <property type="match status" value="1"/>
</dbReference>
<evidence type="ECO:0000256" key="3">
    <source>
        <dbReference type="SAM" id="MobiDB-lite"/>
    </source>
</evidence>
<dbReference type="Proteomes" id="UP000472260">
    <property type="component" value="Unassembled WGS sequence"/>
</dbReference>
<keyword evidence="2" id="KW-0040">ANK repeat</keyword>
<keyword evidence="1" id="KW-0677">Repeat</keyword>
<protein>
    <submittedName>
        <fullName evidence="5">Ankyrin repeat domain-containing protein SOWAHC-like</fullName>
    </submittedName>
</protein>
<name>A0A671QKN4_9TELE</name>
<dbReference type="Ensembl" id="ENSSANT00000075138.1">
    <property type="protein sequence ID" value="ENSSANP00000070676.1"/>
    <property type="gene ID" value="ENSSANG00000035298.1"/>
</dbReference>
<feature type="region of interest" description="Disordered" evidence="3">
    <location>
        <begin position="296"/>
        <end position="324"/>
    </location>
</feature>
<evidence type="ECO:0000256" key="1">
    <source>
        <dbReference type="ARBA" id="ARBA00022737"/>
    </source>
</evidence>
<dbReference type="Pfam" id="PF25877">
    <property type="entry name" value="WHD_SOWAH"/>
    <property type="match status" value="1"/>
</dbReference>
<reference evidence="5" key="1">
    <citation type="submission" date="2025-08" db="UniProtKB">
        <authorList>
            <consortium name="Ensembl"/>
        </authorList>
    </citation>
    <scope>IDENTIFICATION</scope>
</reference>
<evidence type="ECO:0000313" key="6">
    <source>
        <dbReference type="Proteomes" id="UP000472260"/>
    </source>
</evidence>